<dbReference type="EMBL" id="FUIG01000031">
    <property type="protein sequence ID" value="SJM32089.1"/>
    <property type="molecule type" value="Genomic_DNA"/>
</dbReference>
<organism evidence="2 3">
    <name type="scientific">Mesorhizobium delmotii</name>
    <dbReference type="NCBI Taxonomy" id="1631247"/>
    <lineage>
        <taxon>Bacteria</taxon>
        <taxon>Pseudomonadati</taxon>
        <taxon>Pseudomonadota</taxon>
        <taxon>Alphaproteobacteria</taxon>
        <taxon>Hyphomicrobiales</taxon>
        <taxon>Phyllobacteriaceae</taxon>
        <taxon>Mesorhizobium</taxon>
    </lineage>
</organism>
<sequence length="91" mass="9833">MSTFARLLAALQRWWLAKADAASNLLPCGEMSSRGRISASFQLGFLAPTKVGERWLGEAETERGTALYEAPSPAASRPPLPRFAVGEEPKS</sequence>
<accession>A0A2P9ALU2</accession>
<reference evidence="3" key="1">
    <citation type="submission" date="2016-12" db="EMBL/GenBank/DDBJ databases">
        <authorList>
            <person name="Brunel B."/>
        </authorList>
    </citation>
    <scope>NUCLEOTIDE SEQUENCE [LARGE SCALE GENOMIC DNA]</scope>
</reference>
<keyword evidence="3" id="KW-1185">Reference proteome</keyword>
<dbReference type="Proteomes" id="UP000245698">
    <property type="component" value="Unassembled WGS sequence"/>
</dbReference>
<protein>
    <submittedName>
        <fullName evidence="2">Uncharacterized protein</fullName>
    </submittedName>
</protein>
<evidence type="ECO:0000313" key="2">
    <source>
        <dbReference type="EMBL" id="SJM32089.1"/>
    </source>
</evidence>
<proteinExistence type="predicted"/>
<feature type="region of interest" description="Disordered" evidence="1">
    <location>
        <begin position="69"/>
        <end position="91"/>
    </location>
</feature>
<dbReference type="AlphaFoldDB" id="A0A2P9ALU2"/>
<evidence type="ECO:0000256" key="1">
    <source>
        <dbReference type="SAM" id="MobiDB-lite"/>
    </source>
</evidence>
<name>A0A2P9ALU2_9HYPH</name>
<evidence type="ECO:0000313" key="3">
    <source>
        <dbReference type="Proteomes" id="UP000245698"/>
    </source>
</evidence>
<gene>
    <name evidence="2" type="ORF">BQ8482_240027</name>
</gene>